<dbReference type="STRING" id="588898.BB347_16395"/>
<organism evidence="3 4">
    <name type="scientific">Natronorubrum daqingense</name>
    <dbReference type="NCBI Taxonomy" id="588898"/>
    <lineage>
        <taxon>Archaea</taxon>
        <taxon>Methanobacteriati</taxon>
        <taxon>Methanobacteriota</taxon>
        <taxon>Stenosarchaea group</taxon>
        <taxon>Halobacteria</taxon>
        <taxon>Halobacteriales</taxon>
        <taxon>Natrialbaceae</taxon>
        <taxon>Natronorubrum</taxon>
    </lineage>
</organism>
<evidence type="ECO:0000313" key="3">
    <source>
        <dbReference type="EMBL" id="SIR35654.1"/>
    </source>
</evidence>
<sequence length="193" mass="21189">MNERISRRGVLSTTAASTLLVSAPGCLDELRSESSGTDDATDDAEGDSEDDGRSDDDHSDDTERYKTACEAGIGFLESTFDGEFEAAGEYYPTQYLEEYDRDDFVDYLEDRFADTVDDYALAATDCAESTTDHDAIEAAKDELNATVSDAEWLTYELDLEGKEEERSESIDVLAVRIEETWYAGVVGASVGET</sequence>
<dbReference type="Proteomes" id="UP000185687">
    <property type="component" value="Unassembled WGS sequence"/>
</dbReference>
<evidence type="ECO:0000313" key="5">
    <source>
        <dbReference type="Proteomes" id="UP000187321"/>
    </source>
</evidence>
<keyword evidence="4" id="KW-1185">Reference proteome</keyword>
<dbReference type="GeneID" id="30957556"/>
<dbReference type="Proteomes" id="UP000187321">
    <property type="component" value="Chromosome"/>
</dbReference>
<reference evidence="2 5" key="1">
    <citation type="submission" date="2017-01" db="EMBL/GenBank/DDBJ databases">
        <title>Complete genome sequence of Haloterrigena daqingensis type strain (JX313T).</title>
        <authorList>
            <person name="Shuang W."/>
        </authorList>
    </citation>
    <scope>NUCLEOTIDE SEQUENCE [LARGE SCALE GENOMIC DNA]</scope>
    <source>
        <strain evidence="2 5">JX313</strain>
    </source>
</reference>
<reference evidence="3 4" key="2">
    <citation type="submission" date="2017-01" db="EMBL/GenBank/DDBJ databases">
        <authorList>
            <person name="Mah S.A."/>
            <person name="Swanson W.J."/>
            <person name="Moy G.W."/>
            <person name="Vacquier V.D."/>
        </authorList>
    </citation>
    <scope>NUCLEOTIDE SEQUENCE [LARGE SCALE GENOMIC DNA]</scope>
    <source>
        <strain evidence="3 4">CGMCC 1.8909</strain>
    </source>
</reference>
<feature type="compositionally biased region" description="Acidic residues" evidence="1">
    <location>
        <begin position="39"/>
        <end position="60"/>
    </location>
</feature>
<evidence type="ECO:0000256" key="1">
    <source>
        <dbReference type="SAM" id="MobiDB-lite"/>
    </source>
</evidence>
<protein>
    <submittedName>
        <fullName evidence="3">Uncharacterized protein</fullName>
    </submittedName>
</protein>
<proteinExistence type="predicted"/>
<evidence type="ECO:0000313" key="4">
    <source>
        <dbReference type="Proteomes" id="UP000185687"/>
    </source>
</evidence>
<name>A0A1N7A9G5_9EURY</name>
<dbReference type="EMBL" id="FTNP01000001">
    <property type="protein sequence ID" value="SIR35654.1"/>
    <property type="molecule type" value="Genomic_DNA"/>
</dbReference>
<gene>
    <name evidence="2" type="ORF">BB347_16395</name>
    <name evidence="3" type="ORF">SAMN05421809_1081</name>
</gene>
<dbReference type="AlphaFoldDB" id="A0A1N7A9G5"/>
<dbReference type="RefSeq" id="WP_076579752.1">
    <property type="nucleotide sequence ID" value="NZ_CP019327.1"/>
</dbReference>
<dbReference type="KEGG" id="hda:BB347_16395"/>
<dbReference type="PROSITE" id="PS51318">
    <property type="entry name" value="TAT"/>
    <property type="match status" value="1"/>
</dbReference>
<feature type="region of interest" description="Disordered" evidence="1">
    <location>
        <begin position="27"/>
        <end position="64"/>
    </location>
</feature>
<dbReference type="OrthoDB" id="300879at2157"/>
<dbReference type="EMBL" id="CP019327">
    <property type="protein sequence ID" value="APX98067.1"/>
    <property type="molecule type" value="Genomic_DNA"/>
</dbReference>
<dbReference type="InterPro" id="IPR006311">
    <property type="entry name" value="TAT_signal"/>
</dbReference>
<accession>A0A1N7A9G5</accession>
<evidence type="ECO:0000313" key="2">
    <source>
        <dbReference type="EMBL" id="APX98067.1"/>
    </source>
</evidence>